<organism evidence="5 6">
    <name type="scientific">Nitzschia inconspicua</name>
    <dbReference type="NCBI Taxonomy" id="303405"/>
    <lineage>
        <taxon>Eukaryota</taxon>
        <taxon>Sar</taxon>
        <taxon>Stramenopiles</taxon>
        <taxon>Ochrophyta</taxon>
        <taxon>Bacillariophyta</taxon>
        <taxon>Bacillariophyceae</taxon>
        <taxon>Bacillariophycidae</taxon>
        <taxon>Bacillariales</taxon>
        <taxon>Bacillariaceae</taxon>
        <taxon>Nitzschia</taxon>
    </lineage>
</organism>
<keyword evidence="6" id="KW-1185">Reference proteome</keyword>
<proteinExistence type="predicted"/>
<evidence type="ECO:0000313" key="6">
    <source>
        <dbReference type="Proteomes" id="UP000693970"/>
    </source>
</evidence>
<evidence type="ECO:0000256" key="3">
    <source>
        <dbReference type="PROSITE-ProRule" id="PRU00339"/>
    </source>
</evidence>
<sequence>MKIPIKGSKTKAKAMTQKPVKEDDKTATDVSEEVPPAADNGKMSLFHRLFAPGSMDTDVSDDSQYDSQDSRSQYTDMTGSLDEDEEDGHDDSTGEPSASSTLIKFDRELRARHRAACKNMTSGKYAKAIKTFESILSDLLERYGEEHERVGAALHNVAVANLRAGLLDDARDAIEEAVRIRKLTLGEDHAKVADSLVEYGIILLSMKKYGESIKVFQQALELRRFEGEEAEDREAEQEAKLKMAKIRHNIGCVNFELGNLDEAKRNYVGAIEEQRAIFGTWKNPFTLMTDTSKPGYLTMASTMCNKGYIDLEQENFKDAIFIFMESLKIQKVLLEANNKLILSTMENIGYCYCRTGEFDKAAKTYKELVKLQSETYSDQSQRGWSLAIKKLIHCQIKQYEFEDAFDNLRLLEDYLSTRAGKTKSTASDLRRTHKLMGEVNYQIFKFPTLSDYTSRLSCGMCADDRDAIDPSYWFPKKPANGSKMSGHRMTYA</sequence>
<accession>A0A9K3PTN1</accession>
<dbReference type="Pfam" id="PF13424">
    <property type="entry name" value="TPR_12"/>
    <property type="match status" value="2"/>
</dbReference>
<dbReference type="AlphaFoldDB" id="A0A9K3PTN1"/>
<feature type="repeat" description="TPR" evidence="3">
    <location>
        <begin position="193"/>
        <end position="226"/>
    </location>
</feature>
<dbReference type="Proteomes" id="UP000693970">
    <property type="component" value="Unassembled WGS sequence"/>
</dbReference>
<feature type="repeat" description="TPR" evidence="3">
    <location>
        <begin position="342"/>
        <end position="375"/>
    </location>
</feature>
<protein>
    <submittedName>
        <fullName evidence="5">Tetratricopeptide repeat family protein</fullName>
    </submittedName>
</protein>
<dbReference type="EMBL" id="JAGRRH010000014">
    <property type="protein sequence ID" value="KAG7359036.1"/>
    <property type="molecule type" value="Genomic_DNA"/>
</dbReference>
<keyword evidence="1" id="KW-0677">Repeat</keyword>
<dbReference type="Pfam" id="PF13181">
    <property type="entry name" value="TPR_8"/>
    <property type="match status" value="1"/>
</dbReference>
<keyword evidence="2 3" id="KW-0802">TPR repeat</keyword>
<dbReference type="SMART" id="SM00028">
    <property type="entry name" value="TPR"/>
    <property type="match status" value="5"/>
</dbReference>
<evidence type="ECO:0000256" key="2">
    <source>
        <dbReference type="ARBA" id="ARBA00022803"/>
    </source>
</evidence>
<dbReference type="OrthoDB" id="626167at2759"/>
<name>A0A9K3PTN1_9STRA</name>
<evidence type="ECO:0000256" key="4">
    <source>
        <dbReference type="SAM" id="MobiDB-lite"/>
    </source>
</evidence>
<dbReference type="PANTHER" id="PTHR45641:SF19">
    <property type="entry name" value="NEPHROCYSTIN-3"/>
    <property type="match status" value="1"/>
</dbReference>
<comment type="caution">
    <text evidence="5">The sequence shown here is derived from an EMBL/GenBank/DDBJ whole genome shotgun (WGS) entry which is preliminary data.</text>
</comment>
<reference evidence="5" key="2">
    <citation type="submission" date="2021-04" db="EMBL/GenBank/DDBJ databases">
        <authorList>
            <person name="Podell S."/>
        </authorList>
    </citation>
    <scope>NUCLEOTIDE SEQUENCE</scope>
    <source>
        <strain evidence="5">Hildebrandi</strain>
    </source>
</reference>
<reference evidence="5" key="1">
    <citation type="journal article" date="2021" name="Sci. Rep.">
        <title>Diploid genomic architecture of Nitzschia inconspicua, an elite biomass production diatom.</title>
        <authorList>
            <person name="Oliver A."/>
            <person name="Podell S."/>
            <person name="Pinowska A."/>
            <person name="Traller J.C."/>
            <person name="Smith S.R."/>
            <person name="McClure R."/>
            <person name="Beliaev A."/>
            <person name="Bohutskyi P."/>
            <person name="Hill E.A."/>
            <person name="Rabines A."/>
            <person name="Zheng H."/>
            <person name="Allen L.Z."/>
            <person name="Kuo A."/>
            <person name="Grigoriev I.V."/>
            <person name="Allen A.E."/>
            <person name="Hazlebeck D."/>
            <person name="Allen E.E."/>
        </authorList>
    </citation>
    <scope>NUCLEOTIDE SEQUENCE</scope>
    <source>
        <strain evidence="5">Hildebrandi</strain>
    </source>
</reference>
<evidence type="ECO:0000313" key="5">
    <source>
        <dbReference type="EMBL" id="KAG7359036.1"/>
    </source>
</evidence>
<dbReference type="InterPro" id="IPR019734">
    <property type="entry name" value="TPR_rpt"/>
</dbReference>
<feature type="region of interest" description="Disordered" evidence="4">
    <location>
        <begin position="1"/>
        <end position="105"/>
    </location>
</feature>
<dbReference type="PROSITE" id="PS50005">
    <property type="entry name" value="TPR"/>
    <property type="match status" value="2"/>
</dbReference>
<gene>
    <name evidence="5" type="ORF">IV203_015625</name>
</gene>
<feature type="compositionally biased region" description="Low complexity" evidence="4">
    <location>
        <begin position="65"/>
        <end position="76"/>
    </location>
</feature>
<evidence type="ECO:0000256" key="1">
    <source>
        <dbReference type="ARBA" id="ARBA00022737"/>
    </source>
</evidence>
<dbReference type="PANTHER" id="PTHR45641">
    <property type="entry name" value="TETRATRICOPEPTIDE REPEAT PROTEIN (AFU_ORTHOLOGUE AFUA_6G03870)"/>
    <property type="match status" value="1"/>
</dbReference>